<protein>
    <submittedName>
        <fullName evidence="1">Uncharacterized protein</fullName>
    </submittedName>
</protein>
<gene>
    <name evidence="1" type="ORF">PVK06_009271</name>
</gene>
<sequence length="170" mass="19702">MPEYVPRTVIELQTRPYYGSDNQLQPRKRIFQQMFWTFDPCVCAFPYCKPFVQVDETGYTVGYLDAKNGSVTSQPDGGRTRVCRRCKGCNGCKPSDSEVDECKKQFIDEVYTLEHTLHVWENEFPVLPDLFTWEVPPMTFEFVPEKGCVGTRKVICNHPESITKWTLGRN</sequence>
<proteinExistence type="predicted"/>
<comment type="caution">
    <text evidence="1">The sequence shown here is derived from an EMBL/GenBank/DDBJ whole genome shotgun (WGS) entry which is preliminary data.</text>
</comment>
<keyword evidence="2" id="KW-1185">Reference proteome</keyword>
<name>A0ABR0QMC2_GOSAR</name>
<evidence type="ECO:0000313" key="1">
    <source>
        <dbReference type="EMBL" id="KAK5840374.1"/>
    </source>
</evidence>
<accession>A0ABR0QMC2</accession>
<reference evidence="1 2" key="1">
    <citation type="submission" date="2023-03" db="EMBL/GenBank/DDBJ databases">
        <title>WGS of Gossypium arboreum.</title>
        <authorList>
            <person name="Yu D."/>
        </authorList>
    </citation>
    <scope>NUCLEOTIDE SEQUENCE [LARGE SCALE GENOMIC DNA]</scope>
    <source>
        <tissue evidence="1">Leaf</tissue>
    </source>
</reference>
<organism evidence="1 2">
    <name type="scientific">Gossypium arboreum</name>
    <name type="common">Tree cotton</name>
    <name type="synonym">Gossypium nanking</name>
    <dbReference type="NCBI Taxonomy" id="29729"/>
    <lineage>
        <taxon>Eukaryota</taxon>
        <taxon>Viridiplantae</taxon>
        <taxon>Streptophyta</taxon>
        <taxon>Embryophyta</taxon>
        <taxon>Tracheophyta</taxon>
        <taxon>Spermatophyta</taxon>
        <taxon>Magnoliopsida</taxon>
        <taxon>eudicotyledons</taxon>
        <taxon>Gunneridae</taxon>
        <taxon>Pentapetalae</taxon>
        <taxon>rosids</taxon>
        <taxon>malvids</taxon>
        <taxon>Malvales</taxon>
        <taxon>Malvaceae</taxon>
        <taxon>Malvoideae</taxon>
        <taxon>Gossypium</taxon>
    </lineage>
</organism>
<evidence type="ECO:0000313" key="2">
    <source>
        <dbReference type="Proteomes" id="UP001358586"/>
    </source>
</evidence>
<dbReference type="EMBL" id="JARKNE010000003">
    <property type="protein sequence ID" value="KAK5840374.1"/>
    <property type="molecule type" value="Genomic_DNA"/>
</dbReference>
<dbReference type="Proteomes" id="UP001358586">
    <property type="component" value="Chromosome 3"/>
</dbReference>